<evidence type="ECO:0000256" key="2">
    <source>
        <dbReference type="ARBA" id="ARBA00023125"/>
    </source>
</evidence>
<dbReference type="SMART" id="SM00342">
    <property type="entry name" value="HTH_ARAC"/>
    <property type="match status" value="1"/>
</dbReference>
<evidence type="ECO:0000313" key="6">
    <source>
        <dbReference type="EMBL" id="SEL60126.1"/>
    </source>
</evidence>
<dbReference type="GO" id="GO:0005829">
    <property type="term" value="C:cytosol"/>
    <property type="evidence" value="ECO:0007669"/>
    <property type="project" value="TreeGrafter"/>
</dbReference>
<dbReference type="PANTHER" id="PTHR47894">
    <property type="entry name" value="HTH-TYPE TRANSCRIPTIONAL REGULATOR GADX"/>
    <property type="match status" value="1"/>
</dbReference>
<feature type="compositionally biased region" description="Low complexity" evidence="4">
    <location>
        <begin position="331"/>
        <end position="343"/>
    </location>
</feature>
<dbReference type="Pfam" id="PF12625">
    <property type="entry name" value="Arabinose_bd"/>
    <property type="match status" value="1"/>
</dbReference>
<accession>A0A1H7RIQ6</accession>
<reference evidence="7" key="1">
    <citation type="submission" date="2016-10" db="EMBL/GenBank/DDBJ databases">
        <authorList>
            <person name="Varghese N."/>
            <person name="Submissions S."/>
        </authorList>
    </citation>
    <scope>NUCLEOTIDE SEQUENCE [LARGE SCALE GENOMIC DNA]</scope>
    <source>
        <strain evidence="7">DSM 17044</strain>
    </source>
</reference>
<dbReference type="Pfam" id="PF12833">
    <property type="entry name" value="HTH_18"/>
    <property type="match status" value="1"/>
</dbReference>
<organism evidence="6 7">
    <name type="scientific">Stigmatella aurantiaca</name>
    <dbReference type="NCBI Taxonomy" id="41"/>
    <lineage>
        <taxon>Bacteria</taxon>
        <taxon>Pseudomonadati</taxon>
        <taxon>Myxococcota</taxon>
        <taxon>Myxococcia</taxon>
        <taxon>Myxococcales</taxon>
        <taxon>Cystobacterineae</taxon>
        <taxon>Archangiaceae</taxon>
        <taxon>Stigmatella</taxon>
    </lineage>
</organism>
<keyword evidence="2" id="KW-0238">DNA-binding</keyword>
<dbReference type="AlphaFoldDB" id="A0A1H7RIQ6"/>
<dbReference type="OrthoDB" id="9816010at2"/>
<dbReference type="EMBL" id="FOAP01000007">
    <property type="protein sequence ID" value="SEL60126.1"/>
    <property type="molecule type" value="Genomic_DNA"/>
</dbReference>
<protein>
    <submittedName>
        <fullName evidence="6">Transcriptional regulator, AraC family</fullName>
    </submittedName>
</protein>
<dbReference type="PANTHER" id="PTHR47894:SF4">
    <property type="entry name" value="HTH-TYPE TRANSCRIPTIONAL REGULATOR GADX"/>
    <property type="match status" value="1"/>
</dbReference>
<dbReference type="PROSITE" id="PS01124">
    <property type="entry name" value="HTH_ARAC_FAMILY_2"/>
    <property type="match status" value="1"/>
</dbReference>
<dbReference type="GO" id="GO:0003700">
    <property type="term" value="F:DNA-binding transcription factor activity"/>
    <property type="evidence" value="ECO:0007669"/>
    <property type="project" value="InterPro"/>
</dbReference>
<dbReference type="InterPro" id="IPR018060">
    <property type="entry name" value="HTH_AraC"/>
</dbReference>
<keyword evidence="1" id="KW-0805">Transcription regulation</keyword>
<name>A0A1H7RIQ6_STIAU</name>
<dbReference type="RefSeq" id="WP_075007126.1">
    <property type="nucleotide sequence ID" value="NZ_FOAP01000007.1"/>
</dbReference>
<evidence type="ECO:0000256" key="3">
    <source>
        <dbReference type="ARBA" id="ARBA00023163"/>
    </source>
</evidence>
<evidence type="ECO:0000256" key="1">
    <source>
        <dbReference type="ARBA" id="ARBA00023015"/>
    </source>
</evidence>
<feature type="domain" description="HTH araC/xylS-type" evidence="5">
    <location>
        <begin position="231"/>
        <end position="328"/>
    </location>
</feature>
<proteinExistence type="predicted"/>
<evidence type="ECO:0000256" key="4">
    <source>
        <dbReference type="SAM" id="MobiDB-lite"/>
    </source>
</evidence>
<dbReference type="GO" id="GO:0000976">
    <property type="term" value="F:transcription cis-regulatory region binding"/>
    <property type="evidence" value="ECO:0007669"/>
    <property type="project" value="TreeGrafter"/>
</dbReference>
<feature type="region of interest" description="Disordered" evidence="4">
    <location>
        <begin position="322"/>
        <end position="343"/>
    </location>
</feature>
<gene>
    <name evidence="6" type="ORF">SAMN05444354_10766</name>
</gene>
<dbReference type="Gene3D" id="1.10.10.60">
    <property type="entry name" value="Homeodomain-like"/>
    <property type="match status" value="1"/>
</dbReference>
<keyword evidence="3" id="KW-0804">Transcription</keyword>
<dbReference type="InterPro" id="IPR009057">
    <property type="entry name" value="Homeodomain-like_sf"/>
</dbReference>
<evidence type="ECO:0000259" key="5">
    <source>
        <dbReference type="PROSITE" id="PS01124"/>
    </source>
</evidence>
<keyword evidence="7" id="KW-1185">Reference proteome</keyword>
<dbReference type="SUPFAM" id="SSF46689">
    <property type="entry name" value="Homeodomain-like"/>
    <property type="match status" value="1"/>
</dbReference>
<sequence>MRKTIAATVAARVYDIGTRTGVAPDAILRVLERPRAELAGDTQVPIETLYACFALCLRHTRDPGFPLQVAQAITWDDYSVLGFALMTSEKGTDAFARLARYGHLITDSGAWQFETRANGEARVSWVRGGERTLGHRAANECAIAELVCGLRRSYGDGFTPSAIRFAHREPADTRTHASFFRTRIHWEAEEDGIDVAAGALSTPAARHDAAMNRYFGAVLEAQDVVAASTSDRVRVALARGLSAGAAPAARVAVSLGLSERTLRRELEREGTTYRAVLEELRRSTALDLFRRGKNVTEVAFLLGFSETSALSRAMKRWVGVTPRSVRSSTYKPPSAASRKSAAR</sequence>
<evidence type="ECO:0000313" key="7">
    <source>
        <dbReference type="Proteomes" id="UP000182719"/>
    </source>
</evidence>
<dbReference type="Proteomes" id="UP000182719">
    <property type="component" value="Unassembled WGS sequence"/>
</dbReference>
<dbReference type="InterPro" id="IPR032687">
    <property type="entry name" value="AraC-type_N"/>
</dbReference>